<accession>R4KIS5</accession>
<dbReference type="SUPFAM" id="SSF51735">
    <property type="entry name" value="NAD(P)-binding Rossmann-fold domains"/>
    <property type="match status" value="1"/>
</dbReference>
<keyword evidence="3" id="KW-0560">Oxidoreductase</keyword>
<evidence type="ECO:0000313" key="8">
    <source>
        <dbReference type="EMBL" id="AGL01512.1"/>
    </source>
</evidence>
<dbReference type="InterPro" id="IPR028281">
    <property type="entry name" value="Sirohaem_synthase_central"/>
</dbReference>
<evidence type="ECO:0000256" key="5">
    <source>
        <dbReference type="ARBA" id="ARBA00023244"/>
    </source>
</evidence>
<dbReference type="EC" id="1.3.1.76" evidence="2"/>
<comment type="pathway">
    <text evidence="1">Porphyrin-containing compound metabolism; siroheme biosynthesis; sirohydrochlorin from precorrin-2: step 1/1.</text>
</comment>
<keyword evidence="5" id="KW-0627">Porphyrin biosynthesis</keyword>
<dbReference type="KEGG" id="dgi:Desgi_2077"/>
<evidence type="ECO:0000256" key="4">
    <source>
        <dbReference type="ARBA" id="ARBA00023027"/>
    </source>
</evidence>
<dbReference type="InterPro" id="IPR006367">
    <property type="entry name" value="Sirohaem_synthase_N"/>
</dbReference>
<dbReference type="HOGENOM" id="CLU_011276_8_1_9"/>
<dbReference type="PANTHER" id="PTHR35330:SF1">
    <property type="entry name" value="SIROHEME BIOSYNTHESIS PROTEIN MET8"/>
    <property type="match status" value="1"/>
</dbReference>
<dbReference type="Pfam" id="PF13241">
    <property type="entry name" value="NAD_binding_7"/>
    <property type="match status" value="1"/>
</dbReference>
<dbReference type="UniPathway" id="UPA00262">
    <property type="reaction ID" value="UER00222"/>
</dbReference>
<evidence type="ECO:0000259" key="7">
    <source>
        <dbReference type="Pfam" id="PF14824"/>
    </source>
</evidence>
<dbReference type="InterPro" id="IPR042518">
    <property type="entry name" value="SirC_C"/>
</dbReference>
<keyword evidence="4" id="KW-0520">NAD</keyword>
<keyword evidence="9" id="KW-1185">Reference proteome</keyword>
<name>R4KIS5_9FIRM</name>
<gene>
    <name evidence="8" type="ORF">Desgi_2077</name>
</gene>
<dbReference type="Gene3D" id="1.10.8.610">
    <property type="entry name" value="SirC, precorrin-2 dehydrogenase, C-terminal helical domain-like"/>
    <property type="match status" value="1"/>
</dbReference>
<evidence type="ECO:0000256" key="3">
    <source>
        <dbReference type="ARBA" id="ARBA00023002"/>
    </source>
</evidence>
<dbReference type="InterPro" id="IPR028161">
    <property type="entry name" value="Met8-like"/>
</dbReference>
<feature type="domain" description="Siroheme synthase central" evidence="7">
    <location>
        <begin position="119"/>
        <end position="145"/>
    </location>
</feature>
<reference evidence="8 9" key="1">
    <citation type="submission" date="2012-01" db="EMBL/GenBank/DDBJ databases">
        <title>Complete sequence of Desulfotomaculum gibsoniae DSM 7213.</title>
        <authorList>
            <consortium name="US DOE Joint Genome Institute"/>
            <person name="Lucas S."/>
            <person name="Han J."/>
            <person name="Lapidus A."/>
            <person name="Cheng J.-F."/>
            <person name="Goodwin L."/>
            <person name="Pitluck S."/>
            <person name="Peters L."/>
            <person name="Ovchinnikova G."/>
            <person name="Teshima H."/>
            <person name="Detter J.C."/>
            <person name="Han C."/>
            <person name="Tapia R."/>
            <person name="Land M."/>
            <person name="Hauser L."/>
            <person name="Kyrpides N."/>
            <person name="Ivanova N."/>
            <person name="Pagani I."/>
            <person name="Parshina S."/>
            <person name="Plugge C."/>
            <person name="Muyzer G."/>
            <person name="Kuever J."/>
            <person name="Ivanova A."/>
            <person name="Nazina T."/>
            <person name="Klenk H.-P."/>
            <person name="Brambilla E."/>
            <person name="Spring S."/>
            <person name="Stams A.F."/>
            <person name="Woyke T."/>
        </authorList>
    </citation>
    <scope>NUCLEOTIDE SEQUENCE [LARGE SCALE GENOMIC DNA]</scope>
    <source>
        <strain evidence="8 9">DSM 7213</strain>
    </source>
</reference>
<dbReference type="RefSeq" id="WP_006521938.1">
    <property type="nucleotide sequence ID" value="NC_021184.1"/>
</dbReference>
<dbReference type="SUPFAM" id="SSF75615">
    <property type="entry name" value="Siroheme synthase middle domains-like"/>
    <property type="match status" value="1"/>
</dbReference>
<dbReference type="GO" id="GO:0043115">
    <property type="term" value="F:precorrin-2 dehydrogenase activity"/>
    <property type="evidence" value="ECO:0007669"/>
    <property type="project" value="UniProtKB-EC"/>
</dbReference>
<organism evidence="8 9">
    <name type="scientific">Desulfoscipio gibsoniae DSM 7213</name>
    <dbReference type="NCBI Taxonomy" id="767817"/>
    <lineage>
        <taxon>Bacteria</taxon>
        <taxon>Bacillati</taxon>
        <taxon>Bacillota</taxon>
        <taxon>Clostridia</taxon>
        <taxon>Eubacteriales</taxon>
        <taxon>Desulfallaceae</taxon>
        <taxon>Desulfoscipio</taxon>
    </lineage>
</organism>
<dbReference type="OrthoDB" id="9773765at2"/>
<dbReference type="GO" id="GO:0019354">
    <property type="term" value="P:siroheme biosynthetic process"/>
    <property type="evidence" value="ECO:0007669"/>
    <property type="project" value="UniProtKB-UniPathway"/>
</dbReference>
<dbReference type="EMBL" id="CP003273">
    <property type="protein sequence ID" value="AGL01512.1"/>
    <property type="molecule type" value="Genomic_DNA"/>
</dbReference>
<dbReference type="STRING" id="767817.Desgi_2077"/>
<dbReference type="Gene3D" id="3.40.50.720">
    <property type="entry name" value="NAD(P)-binding Rossmann-like Domain"/>
    <property type="match status" value="1"/>
</dbReference>
<dbReference type="Pfam" id="PF14824">
    <property type="entry name" value="Sirohm_synth_M"/>
    <property type="match status" value="1"/>
</dbReference>
<dbReference type="GO" id="GO:0004325">
    <property type="term" value="F:ferrochelatase activity"/>
    <property type="evidence" value="ECO:0007669"/>
    <property type="project" value="InterPro"/>
</dbReference>
<evidence type="ECO:0000256" key="6">
    <source>
        <dbReference type="ARBA" id="ARBA00047561"/>
    </source>
</evidence>
<dbReference type="AlphaFoldDB" id="R4KIS5"/>
<protein>
    <recommendedName>
        <fullName evidence="2">precorrin-2 dehydrogenase</fullName>
        <ecNumber evidence="2">1.3.1.76</ecNumber>
    </recommendedName>
</protein>
<dbReference type="NCBIfam" id="TIGR01470">
    <property type="entry name" value="cysG_Nterm"/>
    <property type="match status" value="1"/>
</dbReference>
<comment type="catalytic activity">
    <reaction evidence="6">
        <text>precorrin-2 + NAD(+) = sirohydrochlorin + NADH + 2 H(+)</text>
        <dbReference type="Rhea" id="RHEA:15613"/>
        <dbReference type="ChEBI" id="CHEBI:15378"/>
        <dbReference type="ChEBI" id="CHEBI:57540"/>
        <dbReference type="ChEBI" id="CHEBI:57945"/>
        <dbReference type="ChEBI" id="CHEBI:58351"/>
        <dbReference type="ChEBI" id="CHEBI:58827"/>
        <dbReference type="EC" id="1.3.1.76"/>
    </reaction>
</comment>
<dbReference type="PANTHER" id="PTHR35330">
    <property type="entry name" value="SIROHEME BIOSYNTHESIS PROTEIN MET8"/>
    <property type="match status" value="1"/>
</dbReference>
<evidence type="ECO:0000256" key="2">
    <source>
        <dbReference type="ARBA" id="ARBA00012400"/>
    </source>
</evidence>
<dbReference type="InterPro" id="IPR036291">
    <property type="entry name" value="NAD(P)-bd_dom_sf"/>
</dbReference>
<evidence type="ECO:0000313" key="9">
    <source>
        <dbReference type="Proteomes" id="UP000013520"/>
    </source>
</evidence>
<sequence>MELYPIFLNLKDKKCLVVGGGKVAERKVNALARCGAQILVISPRLTAGLQDMVNRGLIMHRRGYYQASDLVNTFLVISATDDDATNHAVAGDCMKNNIMVNVVDDPPRCNFFVPSVVHRGSLKLAISTGGSSPKLAKIIRQRLEHEFGPAFSEFNKFLGMVRKQVQEQVRDPARREQILKDLVDETTFLMVKQGDLEKAKERVNNVCHIDRCQP</sequence>
<evidence type="ECO:0000256" key="1">
    <source>
        <dbReference type="ARBA" id="ARBA00005010"/>
    </source>
</evidence>
<dbReference type="Proteomes" id="UP000013520">
    <property type="component" value="Chromosome"/>
</dbReference>
<proteinExistence type="predicted"/>
<dbReference type="eggNOG" id="COG1648">
    <property type="taxonomic scope" value="Bacteria"/>
</dbReference>